<evidence type="ECO:0000256" key="5">
    <source>
        <dbReference type="ARBA" id="ARBA00022741"/>
    </source>
</evidence>
<dbReference type="PANTHER" id="PTHR43047">
    <property type="entry name" value="TWO-COMPONENT HISTIDINE PROTEIN KINASE"/>
    <property type="match status" value="1"/>
</dbReference>
<dbReference type="Pfam" id="PF00512">
    <property type="entry name" value="HisKA"/>
    <property type="match status" value="1"/>
</dbReference>
<dbReference type="SMART" id="SM00388">
    <property type="entry name" value="HisKA"/>
    <property type="match status" value="1"/>
</dbReference>
<feature type="domain" description="Response regulatory" evidence="13">
    <location>
        <begin position="857"/>
        <end position="974"/>
    </location>
</feature>
<evidence type="ECO:0000256" key="9">
    <source>
        <dbReference type="PROSITE-ProRule" id="PRU00169"/>
    </source>
</evidence>
<evidence type="ECO:0000256" key="4">
    <source>
        <dbReference type="ARBA" id="ARBA00022679"/>
    </source>
</evidence>
<dbReference type="CDD" id="cd00082">
    <property type="entry name" value="HisKA"/>
    <property type="match status" value="1"/>
</dbReference>
<feature type="transmembrane region" description="Helical" evidence="11">
    <location>
        <begin position="379"/>
        <end position="402"/>
    </location>
</feature>
<keyword evidence="6" id="KW-0418">Kinase</keyword>
<dbReference type="PRINTS" id="PR00344">
    <property type="entry name" value="BCTRLSENSOR"/>
</dbReference>
<dbReference type="Gene3D" id="3.30.450.20">
    <property type="entry name" value="PAS domain"/>
    <property type="match status" value="2"/>
</dbReference>
<sequence length="982" mass="111766">MNNQKEKSPLLRWIWSSFIRTALVPLLVVELVFIAFYFISFEWSKNSIVHNLKEEAQVELKQLASTESEVISNKVRSISEVTELFRKEMEEAMQEEHSLSDEDKQRLEFAGNGVYYSASNTSSDGAAVYYSNAMPDKKKDIGKVAQILSQQNLMKHIYESEPLAAGVYMNTYDTLNVIYPYFNVKNQYSPTMKAQDYNFFYQADKEHNPSGEVVWTDAYLDPAGQGWIASSIAPVYNDNFLEGVVGIDIKVSTIVNDVLNIDIPWEGYGILMEEDGTLLALPEEGEQLLGLTELKGHTYQHAVLKNTLKPSNYNVFNLQATKPYAASLKENSQGLLEASINGEERMLAWSTVPKTGWKLLVVIEEDHIYGNIADINKTLIRIGALLIAALLVFYLGYFLFLFRYSKKMSYQVSRPLLDMKNTVHDIGRGNYFQSSQSYSIEELDDIDKSITTMGNTLGKANEALHAAQQELKEKESDLRAVISSIDDIIMRIDSQGRYLSIWTRNEQKLAKPIRELMGASIPEVFSEEDSNHFMSTIQEVSRTRESKNMEYYITTLSGKRWFQGRLSPIEDRQGSETHYVLTVRDITGLKELQESLRKAKEEAERASQAKSEFLSSMSHELRTPMNAILGFAQLLEFEEENLNDSQMENVEEIIKAGNHLLTLINEILDLAKIESGKLSVSIEPVEVSSVIDEVLSITYPLARKRDIQLNHTIRCCRETYVYADRTRLKQVLLNLLSNAVKYNQEGGSIHFSCSIQQHTLQFIVEDTGFGIEEEELPHIFEPFTRIREDVVIEGTGIGLALTKQLVAMMNGTISVQSKVEQGSIFRIEMPLVEWMDIPNLEQEREQGEYATFEGKKKVLYVEDNPANLHLVQKILNKYPDIEFFSAANGEMGIDLAQAHEPDLLLLDIHLPEQDGYDVLSTLKRMEETKNTVVVAISANAMPRDMEKGIEAGFDDYMTKPLQVQTFTHMLQKYLYEEENKDN</sequence>
<feature type="transmembrane region" description="Helical" evidence="11">
    <location>
        <begin position="21"/>
        <end position="39"/>
    </location>
</feature>
<accession>A0ABV6LPK7</accession>
<dbReference type="InterPro" id="IPR000014">
    <property type="entry name" value="PAS"/>
</dbReference>
<dbReference type="NCBIfam" id="TIGR00229">
    <property type="entry name" value="sensory_box"/>
    <property type="match status" value="1"/>
</dbReference>
<keyword evidence="10" id="KW-0175">Coiled coil</keyword>
<dbReference type="InterPro" id="IPR001610">
    <property type="entry name" value="PAC"/>
</dbReference>
<keyword evidence="5" id="KW-0547">Nucleotide-binding</keyword>
<evidence type="ECO:0000256" key="6">
    <source>
        <dbReference type="ARBA" id="ARBA00022777"/>
    </source>
</evidence>
<dbReference type="CDD" id="cd12912">
    <property type="entry name" value="PDC2_MCP_like"/>
    <property type="match status" value="1"/>
</dbReference>
<gene>
    <name evidence="16" type="ORF">ACFFGV_12305</name>
</gene>
<evidence type="ECO:0000256" key="8">
    <source>
        <dbReference type="ARBA" id="ARBA00023012"/>
    </source>
</evidence>
<dbReference type="PROSITE" id="PS50112">
    <property type="entry name" value="PAS"/>
    <property type="match status" value="1"/>
</dbReference>
<dbReference type="InterPro" id="IPR004358">
    <property type="entry name" value="Sig_transdc_His_kin-like_C"/>
</dbReference>
<name>A0ABV6LPK7_9BACI</name>
<dbReference type="InterPro" id="IPR013656">
    <property type="entry name" value="PAS_4"/>
</dbReference>
<evidence type="ECO:0000259" key="13">
    <source>
        <dbReference type="PROSITE" id="PS50110"/>
    </source>
</evidence>
<feature type="domain" description="Histidine kinase" evidence="12">
    <location>
        <begin position="616"/>
        <end position="833"/>
    </location>
</feature>
<dbReference type="PANTHER" id="PTHR43047:SF72">
    <property type="entry name" value="OSMOSENSING HISTIDINE PROTEIN KINASE SLN1"/>
    <property type="match status" value="1"/>
</dbReference>
<dbReference type="InterPro" id="IPR035965">
    <property type="entry name" value="PAS-like_dom_sf"/>
</dbReference>
<evidence type="ECO:0000259" key="12">
    <source>
        <dbReference type="PROSITE" id="PS50109"/>
    </source>
</evidence>
<evidence type="ECO:0000259" key="14">
    <source>
        <dbReference type="PROSITE" id="PS50112"/>
    </source>
</evidence>
<dbReference type="EMBL" id="JBHLTP010000011">
    <property type="protein sequence ID" value="MFC0524348.1"/>
    <property type="molecule type" value="Genomic_DNA"/>
</dbReference>
<evidence type="ECO:0000256" key="3">
    <source>
        <dbReference type="ARBA" id="ARBA00022553"/>
    </source>
</evidence>
<dbReference type="PROSITE" id="PS50113">
    <property type="entry name" value="PAC"/>
    <property type="match status" value="1"/>
</dbReference>
<feature type="modified residue" description="4-aspartylphosphate" evidence="9">
    <location>
        <position position="907"/>
    </location>
</feature>
<dbReference type="InterPro" id="IPR003661">
    <property type="entry name" value="HisK_dim/P_dom"/>
</dbReference>
<dbReference type="PROSITE" id="PS50109">
    <property type="entry name" value="HIS_KIN"/>
    <property type="match status" value="1"/>
</dbReference>
<dbReference type="Gene3D" id="3.30.565.10">
    <property type="entry name" value="Histidine kinase-like ATPase, C-terminal domain"/>
    <property type="match status" value="1"/>
</dbReference>
<dbReference type="Pfam" id="PF08448">
    <property type="entry name" value="PAS_4"/>
    <property type="match status" value="1"/>
</dbReference>
<dbReference type="Pfam" id="PF02518">
    <property type="entry name" value="HATPase_c"/>
    <property type="match status" value="1"/>
</dbReference>
<comment type="caution">
    <text evidence="16">The sequence shown here is derived from an EMBL/GenBank/DDBJ whole genome shotgun (WGS) entry which is preliminary data.</text>
</comment>
<dbReference type="InterPro" id="IPR005467">
    <property type="entry name" value="His_kinase_dom"/>
</dbReference>
<evidence type="ECO:0000256" key="7">
    <source>
        <dbReference type="ARBA" id="ARBA00022840"/>
    </source>
</evidence>
<dbReference type="RefSeq" id="WP_377348236.1">
    <property type="nucleotide sequence ID" value="NZ_JBHLTP010000011.1"/>
</dbReference>
<protein>
    <recommendedName>
        <fullName evidence="2">histidine kinase</fullName>
        <ecNumber evidence="2">2.7.13.3</ecNumber>
    </recommendedName>
</protein>
<feature type="domain" description="PAS" evidence="14">
    <location>
        <begin position="474"/>
        <end position="544"/>
    </location>
</feature>
<evidence type="ECO:0000256" key="2">
    <source>
        <dbReference type="ARBA" id="ARBA00012438"/>
    </source>
</evidence>
<keyword evidence="11" id="KW-0812">Transmembrane</keyword>
<dbReference type="SUPFAM" id="SSF55874">
    <property type="entry name" value="ATPase domain of HSP90 chaperone/DNA topoisomerase II/histidine kinase"/>
    <property type="match status" value="1"/>
</dbReference>
<reference evidence="16 17" key="1">
    <citation type="submission" date="2024-09" db="EMBL/GenBank/DDBJ databases">
        <authorList>
            <person name="Sun Q."/>
            <person name="Mori K."/>
        </authorList>
    </citation>
    <scope>NUCLEOTIDE SEQUENCE [LARGE SCALE GENOMIC DNA]</scope>
    <source>
        <strain evidence="16 17">NCAIM B.02529</strain>
    </source>
</reference>
<dbReference type="InterPro" id="IPR011006">
    <property type="entry name" value="CheY-like_superfamily"/>
</dbReference>
<evidence type="ECO:0000313" key="16">
    <source>
        <dbReference type="EMBL" id="MFC0524348.1"/>
    </source>
</evidence>
<dbReference type="Proteomes" id="UP001589836">
    <property type="component" value="Unassembled WGS sequence"/>
</dbReference>
<evidence type="ECO:0000256" key="1">
    <source>
        <dbReference type="ARBA" id="ARBA00000085"/>
    </source>
</evidence>
<organism evidence="16 17">
    <name type="scientific">Pontibacillus salicampi</name>
    <dbReference type="NCBI Taxonomy" id="1449801"/>
    <lineage>
        <taxon>Bacteria</taxon>
        <taxon>Bacillati</taxon>
        <taxon>Bacillota</taxon>
        <taxon>Bacilli</taxon>
        <taxon>Bacillales</taxon>
        <taxon>Bacillaceae</taxon>
        <taxon>Pontibacillus</taxon>
    </lineage>
</organism>
<keyword evidence="4" id="KW-0808">Transferase</keyword>
<evidence type="ECO:0000256" key="10">
    <source>
        <dbReference type="SAM" id="Coils"/>
    </source>
</evidence>
<comment type="catalytic activity">
    <reaction evidence="1">
        <text>ATP + protein L-histidine = ADP + protein N-phospho-L-histidine.</text>
        <dbReference type="EC" id="2.7.13.3"/>
    </reaction>
</comment>
<keyword evidence="7 16" id="KW-0067">ATP-binding</keyword>
<keyword evidence="11" id="KW-1133">Transmembrane helix</keyword>
<dbReference type="InterPro" id="IPR000700">
    <property type="entry name" value="PAS-assoc_C"/>
</dbReference>
<dbReference type="SMART" id="SM00448">
    <property type="entry name" value="REC"/>
    <property type="match status" value="1"/>
</dbReference>
<dbReference type="Pfam" id="PF00072">
    <property type="entry name" value="Response_reg"/>
    <property type="match status" value="1"/>
</dbReference>
<dbReference type="InterPro" id="IPR003594">
    <property type="entry name" value="HATPase_dom"/>
</dbReference>
<keyword evidence="8" id="KW-0902">Two-component regulatory system</keyword>
<dbReference type="SUPFAM" id="SSF47384">
    <property type="entry name" value="Homodimeric domain of signal transducing histidine kinase"/>
    <property type="match status" value="1"/>
</dbReference>
<evidence type="ECO:0000313" key="17">
    <source>
        <dbReference type="Proteomes" id="UP001589836"/>
    </source>
</evidence>
<dbReference type="SUPFAM" id="SSF52172">
    <property type="entry name" value="CheY-like"/>
    <property type="match status" value="1"/>
</dbReference>
<feature type="coiled-coil region" evidence="10">
    <location>
        <begin position="586"/>
        <end position="616"/>
    </location>
</feature>
<evidence type="ECO:0000256" key="11">
    <source>
        <dbReference type="SAM" id="Phobius"/>
    </source>
</evidence>
<keyword evidence="11" id="KW-0472">Membrane</keyword>
<dbReference type="Gene3D" id="3.40.50.2300">
    <property type="match status" value="1"/>
</dbReference>
<dbReference type="EC" id="2.7.13.3" evidence="2"/>
<dbReference type="PROSITE" id="PS50110">
    <property type="entry name" value="RESPONSE_REGULATORY"/>
    <property type="match status" value="1"/>
</dbReference>
<feature type="domain" description="PAC" evidence="15">
    <location>
        <begin position="547"/>
        <end position="598"/>
    </location>
</feature>
<dbReference type="Gene3D" id="1.10.287.130">
    <property type="match status" value="1"/>
</dbReference>
<dbReference type="SMART" id="SM00086">
    <property type="entry name" value="PAC"/>
    <property type="match status" value="3"/>
</dbReference>
<dbReference type="InterPro" id="IPR036890">
    <property type="entry name" value="HATPase_C_sf"/>
</dbReference>
<dbReference type="GO" id="GO:0005524">
    <property type="term" value="F:ATP binding"/>
    <property type="evidence" value="ECO:0007669"/>
    <property type="project" value="UniProtKB-KW"/>
</dbReference>
<dbReference type="SUPFAM" id="SSF55785">
    <property type="entry name" value="PYP-like sensor domain (PAS domain)"/>
    <property type="match status" value="1"/>
</dbReference>
<keyword evidence="17" id="KW-1185">Reference proteome</keyword>
<feature type="coiled-coil region" evidence="10">
    <location>
        <begin position="457"/>
        <end position="484"/>
    </location>
</feature>
<dbReference type="InterPro" id="IPR001789">
    <property type="entry name" value="Sig_transdc_resp-reg_receiver"/>
</dbReference>
<dbReference type="InterPro" id="IPR036097">
    <property type="entry name" value="HisK_dim/P_sf"/>
</dbReference>
<keyword evidence="3 9" id="KW-0597">Phosphoprotein</keyword>
<dbReference type="CDD" id="cd00130">
    <property type="entry name" value="PAS"/>
    <property type="match status" value="1"/>
</dbReference>
<proteinExistence type="predicted"/>
<evidence type="ECO:0000259" key="15">
    <source>
        <dbReference type="PROSITE" id="PS50113"/>
    </source>
</evidence>
<dbReference type="SMART" id="SM00387">
    <property type="entry name" value="HATPase_c"/>
    <property type="match status" value="1"/>
</dbReference>